<keyword evidence="2" id="KW-0812">Transmembrane</keyword>
<dbReference type="InterPro" id="IPR004158">
    <property type="entry name" value="DUF247_pln"/>
</dbReference>
<feature type="region of interest" description="Disordered" evidence="1">
    <location>
        <begin position="280"/>
        <end position="300"/>
    </location>
</feature>
<organism evidence="3 4">
    <name type="scientific">Quercus lobata</name>
    <name type="common">Valley oak</name>
    <dbReference type="NCBI Taxonomy" id="97700"/>
    <lineage>
        <taxon>Eukaryota</taxon>
        <taxon>Viridiplantae</taxon>
        <taxon>Streptophyta</taxon>
        <taxon>Embryophyta</taxon>
        <taxon>Tracheophyta</taxon>
        <taxon>Spermatophyta</taxon>
        <taxon>Magnoliopsida</taxon>
        <taxon>eudicotyledons</taxon>
        <taxon>Gunneridae</taxon>
        <taxon>Pentapetalae</taxon>
        <taxon>rosids</taxon>
        <taxon>fabids</taxon>
        <taxon>Fagales</taxon>
        <taxon>Fagaceae</taxon>
        <taxon>Quercus</taxon>
    </lineage>
</organism>
<dbReference type="InParanoid" id="A0A7N2M4V0"/>
<feature type="region of interest" description="Disordered" evidence="1">
    <location>
        <begin position="240"/>
        <end position="264"/>
    </location>
</feature>
<proteinExistence type="predicted"/>
<dbReference type="EMBL" id="LRBV02000007">
    <property type="status" value="NOT_ANNOTATED_CDS"/>
    <property type="molecule type" value="Genomic_DNA"/>
</dbReference>
<feature type="transmembrane region" description="Helical" evidence="2">
    <location>
        <begin position="488"/>
        <end position="515"/>
    </location>
</feature>
<accession>A0A7N2M4V0</accession>
<gene>
    <name evidence="3" type="primary">LOC115953882</name>
</gene>
<dbReference type="Proteomes" id="UP000594261">
    <property type="component" value="Chromosome 7"/>
</dbReference>
<dbReference type="Pfam" id="PF03140">
    <property type="entry name" value="DUF247"/>
    <property type="match status" value="1"/>
</dbReference>
<evidence type="ECO:0000256" key="1">
    <source>
        <dbReference type="SAM" id="MobiDB-lite"/>
    </source>
</evidence>
<evidence type="ECO:0000313" key="3">
    <source>
        <dbReference type="EnsemblPlants" id="QL07p012204:mrna"/>
    </source>
</evidence>
<protein>
    <submittedName>
        <fullName evidence="3">Uncharacterized protein</fullName>
    </submittedName>
</protein>
<dbReference type="PANTHER" id="PTHR31170:SF25">
    <property type="entry name" value="BNAA09G04570D PROTEIN"/>
    <property type="match status" value="1"/>
</dbReference>
<reference evidence="3 4" key="1">
    <citation type="journal article" date="2016" name="G3 (Bethesda)">
        <title>First Draft Assembly and Annotation of the Genome of a California Endemic Oak Quercus lobata Nee (Fagaceae).</title>
        <authorList>
            <person name="Sork V.L."/>
            <person name="Fitz-Gibbon S.T."/>
            <person name="Puiu D."/>
            <person name="Crepeau M."/>
            <person name="Gugger P.F."/>
            <person name="Sherman R."/>
            <person name="Stevens K."/>
            <person name="Langley C.H."/>
            <person name="Pellegrini M."/>
            <person name="Salzberg S.L."/>
        </authorList>
    </citation>
    <scope>NUCLEOTIDE SEQUENCE [LARGE SCALE GENOMIC DNA]</scope>
    <source>
        <strain evidence="3 4">cv. SW786</strain>
    </source>
</reference>
<dbReference type="EnsemblPlants" id="QL07p012204:mrna">
    <property type="protein sequence ID" value="QL07p012204:mrna"/>
    <property type="gene ID" value="QL07p012204"/>
</dbReference>
<feature type="compositionally biased region" description="Basic and acidic residues" evidence="1">
    <location>
        <begin position="241"/>
        <end position="264"/>
    </location>
</feature>
<feature type="compositionally biased region" description="Basic and acidic residues" evidence="1">
    <location>
        <begin position="288"/>
        <end position="300"/>
    </location>
</feature>
<dbReference type="Gramene" id="QL07p012204:mrna">
    <property type="protein sequence ID" value="QL07p012204:mrna"/>
    <property type="gene ID" value="QL07p012204"/>
</dbReference>
<dbReference type="AlphaFoldDB" id="A0A7N2M4V0"/>
<keyword evidence="2" id="KW-0472">Membrane</keyword>
<dbReference type="PANTHER" id="PTHR31170">
    <property type="entry name" value="BNAC04G53230D PROTEIN"/>
    <property type="match status" value="1"/>
</dbReference>
<dbReference type="OMA" id="CETARIN"/>
<evidence type="ECO:0000313" key="4">
    <source>
        <dbReference type="Proteomes" id="UP000594261"/>
    </source>
</evidence>
<name>A0A7N2M4V0_QUELO</name>
<keyword evidence="2" id="KW-1133">Transmembrane helix</keyword>
<sequence length="518" mass="59699">MARMEHIISMEEMIHSRKVERKEAGETSRGHDQPVIVSSATQELSIAIHETGCASSEEENFMKLKEARVKGKNRWTTKPKIQKVLLLRCHKDFQKYCEPRVVSIGPIHHGKPKYRLAEEFKLTLAENFIEESGKTDRELYMVIKNNIEQLRKCFDEEVIHNYNDEALSWMLFVDGCATLKFIDSVVHSNVKRFQIKNGQVAFVRQDLFLLENQLPYQILNDLIKNSKEGEKLRESVQSFIDEQRMTEKTKEKPTKNNEEGEKTEEPVHLLDLLRNRLLGYTSTSPNNKEGEKTEETPPNKEPVHLLDLLRSKLLGCTSTSPKKNSNQEDWNSFRNVQELNAVGIHLKSSDNNCLGNITFTKNWEFYGGTLSLPPIIVDDSTGPKFFNLIAYEMCPDFENDYGVSSYISFLDSLIDESKDVIDLRSAGILRNFLGSDDEVARVFNEIGTDLVPNLEIYKGVRSQIQQYYDKRRMLWITQVIHDHFSSPWTVVAFIAGLFVLILSVLQTVYSMLAYYHPK</sequence>
<evidence type="ECO:0000256" key="2">
    <source>
        <dbReference type="SAM" id="Phobius"/>
    </source>
</evidence>
<reference evidence="3" key="2">
    <citation type="submission" date="2021-01" db="UniProtKB">
        <authorList>
            <consortium name="EnsemblPlants"/>
        </authorList>
    </citation>
    <scope>IDENTIFICATION</scope>
</reference>
<keyword evidence="4" id="KW-1185">Reference proteome</keyword>